<protein>
    <recommendedName>
        <fullName evidence="1">Phasin domain-containing protein</fullName>
    </recommendedName>
</protein>
<keyword evidence="3" id="KW-1185">Reference proteome</keyword>
<dbReference type="Proteomes" id="UP000675121">
    <property type="component" value="Unassembled WGS sequence"/>
</dbReference>
<sequence>MTLLSPEHVANAKANVDAFFGVAGKAFEVVEKLVALNLQTVKATLAETQENLTKVSGTEPQQWFTLQAGFIGPSAEKSLSYGRQVFDITSTTQAELTQLALTHYERYNDRMQALVEEAAKHTPAGSEAAIAAWKSAIAATTTLCETLQKTGQQALQFAGSNLDAVTASKAVRSNGEQAPVATGAKR</sequence>
<dbReference type="AlphaFoldDB" id="A0A9N8R0G7"/>
<feature type="domain" description="Phasin" evidence="1">
    <location>
        <begin position="12"/>
        <end position="100"/>
    </location>
</feature>
<dbReference type="EMBL" id="CAJNAS010000019">
    <property type="protein sequence ID" value="CAE6942543.1"/>
    <property type="molecule type" value="Genomic_DNA"/>
</dbReference>
<dbReference type="NCBIfam" id="TIGR01841">
    <property type="entry name" value="phasin"/>
    <property type="match status" value="1"/>
</dbReference>
<evidence type="ECO:0000259" key="1">
    <source>
        <dbReference type="Pfam" id="PF09361"/>
    </source>
</evidence>
<evidence type="ECO:0000313" key="3">
    <source>
        <dbReference type="Proteomes" id="UP000675121"/>
    </source>
</evidence>
<reference evidence="2" key="1">
    <citation type="submission" date="2021-02" db="EMBL/GenBank/DDBJ databases">
        <authorList>
            <person name="Vanwijnsberghe S."/>
        </authorList>
    </citation>
    <scope>NUCLEOTIDE SEQUENCE</scope>
    <source>
        <strain evidence="2">R-70211</strain>
    </source>
</reference>
<dbReference type="Pfam" id="PF09361">
    <property type="entry name" value="Phasin_2"/>
    <property type="match status" value="1"/>
</dbReference>
<dbReference type="InterPro" id="IPR018968">
    <property type="entry name" value="Phasin"/>
</dbReference>
<comment type="caution">
    <text evidence="2">The sequence shown here is derived from an EMBL/GenBank/DDBJ whole genome shotgun (WGS) entry which is preliminary data.</text>
</comment>
<proteinExistence type="predicted"/>
<dbReference type="InterPro" id="IPR010127">
    <property type="entry name" value="Phasin_subfam-1"/>
</dbReference>
<dbReference type="RefSeq" id="WP_201076056.1">
    <property type="nucleotide sequence ID" value="NZ_CAJNAS010000019.1"/>
</dbReference>
<gene>
    <name evidence="2" type="ORF">R70211_05783</name>
</gene>
<organism evidence="2 3">
    <name type="scientific">Paraburkholderia domus</name>
    <dbReference type="NCBI Taxonomy" id="2793075"/>
    <lineage>
        <taxon>Bacteria</taxon>
        <taxon>Pseudomonadati</taxon>
        <taxon>Pseudomonadota</taxon>
        <taxon>Betaproteobacteria</taxon>
        <taxon>Burkholderiales</taxon>
        <taxon>Burkholderiaceae</taxon>
        <taxon>Paraburkholderia</taxon>
    </lineage>
</organism>
<evidence type="ECO:0000313" key="2">
    <source>
        <dbReference type="EMBL" id="CAE6942543.1"/>
    </source>
</evidence>
<name>A0A9N8R0G7_9BURK</name>
<accession>A0A9N8R0G7</accession>